<dbReference type="EMBL" id="JAGQHR010000456">
    <property type="protein sequence ID" value="MCA9728711.1"/>
    <property type="molecule type" value="Genomic_DNA"/>
</dbReference>
<protein>
    <recommendedName>
        <fullName evidence="4">Flippase</fullName>
    </recommendedName>
</protein>
<sequence length="134" mass="14794">MNRSAPSTREKMTGAMAWTFVPRIVQTIVSVGTSMLIFRTMREFDLGTLKVLQAFLSVVVILISFGLGQALNRFIPEIRLQGTSLESRGLLYRSLLVQSGIWVVVCAGMLLARPFLDARFPSYASVLILGVLLS</sequence>
<comment type="caution">
    <text evidence="2">The sequence shown here is derived from an EMBL/GenBank/DDBJ whole genome shotgun (WGS) entry which is preliminary data.</text>
</comment>
<feature type="transmembrane region" description="Helical" evidence="1">
    <location>
        <begin position="91"/>
        <end position="112"/>
    </location>
</feature>
<accession>A0A956RPK6</accession>
<keyword evidence="1" id="KW-0812">Transmembrane</keyword>
<feature type="transmembrane region" description="Helical" evidence="1">
    <location>
        <begin position="51"/>
        <end position="71"/>
    </location>
</feature>
<proteinExistence type="predicted"/>
<evidence type="ECO:0008006" key="4">
    <source>
        <dbReference type="Google" id="ProtNLM"/>
    </source>
</evidence>
<evidence type="ECO:0000313" key="3">
    <source>
        <dbReference type="Proteomes" id="UP000697710"/>
    </source>
</evidence>
<evidence type="ECO:0000256" key="1">
    <source>
        <dbReference type="SAM" id="Phobius"/>
    </source>
</evidence>
<reference evidence="2" key="1">
    <citation type="submission" date="2020-04" db="EMBL/GenBank/DDBJ databases">
        <authorList>
            <person name="Zhang T."/>
        </authorList>
    </citation>
    <scope>NUCLEOTIDE SEQUENCE</scope>
    <source>
        <strain evidence="2">HKST-UBA01</strain>
    </source>
</reference>
<name>A0A956RPK6_UNCEI</name>
<keyword evidence="1" id="KW-1133">Transmembrane helix</keyword>
<organism evidence="2 3">
    <name type="scientific">Eiseniibacteriota bacterium</name>
    <dbReference type="NCBI Taxonomy" id="2212470"/>
    <lineage>
        <taxon>Bacteria</taxon>
        <taxon>Candidatus Eiseniibacteriota</taxon>
    </lineage>
</organism>
<keyword evidence="1" id="KW-0472">Membrane</keyword>
<feature type="transmembrane region" description="Helical" evidence="1">
    <location>
        <begin position="20"/>
        <end position="39"/>
    </location>
</feature>
<evidence type="ECO:0000313" key="2">
    <source>
        <dbReference type="EMBL" id="MCA9728711.1"/>
    </source>
</evidence>
<feature type="non-terminal residue" evidence="2">
    <location>
        <position position="134"/>
    </location>
</feature>
<reference evidence="2" key="2">
    <citation type="journal article" date="2021" name="Microbiome">
        <title>Successional dynamics and alternative stable states in a saline activated sludge microbial community over 9 years.</title>
        <authorList>
            <person name="Wang Y."/>
            <person name="Ye J."/>
            <person name="Ju F."/>
            <person name="Liu L."/>
            <person name="Boyd J.A."/>
            <person name="Deng Y."/>
            <person name="Parks D.H."/>
            <person name="Jiang X."/>
            <person name="Yin X."/>
            <person name="Woodcroft B.J."/>
            <person name="Tyson G.W."/>
            <person name="Hugenholtz P."/>
            <person name="Polz M.F."/>
            <person name="Zhang T."/>
        </authorList>
    </citation>
    <scope>NUCLEOTIDE SEQUENCE</scope>
    <source>
        <strain evidence="2">HKST-UBA01</strain>
    </source>
</reference>
<dbReference type="Proteomes" id="UP000697710">
    <property type="component" value="Unassembled WGS sequence"/>
</dbReference>
<gene>
    <name evidence="2" type="ORF">KC729_13560</name>
</gene>
<dbReference type="AlphaFoldDB" id="A0A956RPK6"/>